<dbReference type="EMBL" id="JAQNDO010000001">
    <property type="protein sequence ID" value="MDC0742679.1"/>
    <property type="molecule type" value="Genomic_DNA"/>
</dbReference>
<evidence type="ECO:0000313" key="4">
    <source>
        <dbReference type="Proteomes" id="UP001221411"/>
    </source>
</evidence>
<protein>
    <submittedName>
        <fullName evidence="3">Uncharacterized protein</fullName>
    </submittedName>
</protein>
<proteinExistence type="predicted"/>
<keyword evidence="2" id="KW-0732">Signal</keyword>
<feature type="compositionally biased region" description="Gly residues" evidence="1">
    <location>
        <begin position="33"/>
        <end position="45"/>
    </location>
</feature>
<feature type="region of interest" description="Disordered" evidence="1">
    <location>
        <begin position="33"/>
        <end position="63"/>
    </location>
</feature>
<evidence type="ECO:0000256" key="2">
    <source>
        <dbReference type="SAM" id="SignalP"/>
    </source>
</evidence>
<reference evidence="3 4" key="1">
    <citation type="submission" date="2022-11" db="EMBL/GenBank/DDBJ databases">
        <title>Minimal conservation of predation-associated metabolite biosynthetic gene clusters underscores biosynthetic potential of Myxococcota including descriptions for ten novel species: Archangium lansinium sp. nov., Myxococcus landrumus sp. nov., Nannocystis bai.</title>
        <authorList>
            <person name="Ahearne A."/>
            <person name="Stevens C."/>
            <person name="Dowd S."/>
        </authorList>
    </citation>
    <scope>NUCLEOTIDE SEQUENCE [LARGE SCALE GENOMIC DNA]</scope>
    <source>
        <strain evidence="3 4">RJM3</strain>
    </source>
</reference>
<feature type="compositionally biased region" description="Gly residues" evidence="1">
    <location>
        <begin position="54"/>
        <end position="63"/>
    </location>
</feature>
<organism evidence="3 4">
    <name type="scientific">Polyangium mundeleinium</name>
    <dbReference type="NCBI Taxonomy" id="2995306"/>
    <lineage>
        <taxon>Bacteria</taxon>
        <taxon>Pseudomonadati</taxon>
        <taxon>Myxococcota</taxon>
        <taxon>Polyangia</taxon>
        <taxon>Polyangiales</taxon>
        <taxon>Polyangiaceae</taxon>
        <taxon>Polyangium</taxon>
    </lineage>
</organism>
<gene>
    <name evidence="3" type="ORF">POL67_15095</name>
</gene>
<evidence type="ECO:0000313" key="3">
    <source>
        <dbReference type="EMBL" id="MDC0742679.1"/>
    </source>
</evidence>
<evidence type="ECO:0000256" key="1">
    <source>
        <dbReference type="SAM" id="MobiDB-lite"/>
    </source>
</evidence>
<keyword evidence="4" id="KW-1185">Reference proteome</keyword>
<feature type="signal peptide" evidence="2">
    <location>
        <begin position="1"/>
        <end position="21"/>
    </location>
</feature>
<sequence>MMSARSIFVIACSFLALNVFACATGSTGGVGGGGGEGGDDWGGPGPSSSSSSSGSGGSGGSGGGGVPMTTCDMNSMDCSTCSACSGTTADGLCNAETQACNNSIDCGDFLTCIDGCADGDSACYTSCETAYPTGYSIFNDYASCVICNDCYVRCNGADSCI</sequence>
<feature type="chain" id="PRO_5046626118" evidence="2">
    <location>
        <begin position="22"/>
        <end position="161"/>
    </location>
</feature>
<name>A0ABT5EMV2_9BACT</name>
<dbReference type="RefSeq" id="WP_271918057.1">
    <property type="nucleotide sequence ID" value="NZ_JAQNDO010000001.1"/>
</dbReference>
<dbReference type="Proteomes" id="UP001221411">
    <property type="component" value="Unassembled WGS sequence"/>
</dbReference>
<accession>A0ABT5EMV2</accession>
<comment type="caution">
    <text evidence="3">The sequence shown here is derived from an EMBL/GenBank/DDBJ whole genome shotgun (WGS) entry which is preliminary data.</text>
</comment>